<organism evidence="1 2">
    <name type="scientific">Lentinula detonsa</name>
    <dbReference type="NCBI Taxonomy" id="2804962"/>
    <lineage>
        <taxon>Eukaryota</taxon>
        <taxon>Fungi</taxon>
        <taxon>Dikarya</taxon>
        <taxon>Basidiomycota</taxon>
        <taxon>Agaricomycotina</taxon>
        <taxon>Agaricomycetes</taxon>
        <taxon>Agaricomycetidae</taxon>
        <taxon>Agaricales</taxon>
        <taxon>Marasmiineae</taxon>
        <taxon>Omphalotaceae</taxon>
        <taxon>Lentinula</taxon>
    </lineage>
</organism>
<sequence length="129" mass="14123">MIFGLKSTVLCHILSSPCTFSALNNLRDSREAINGYKLAGGDIVANNIVQCQPIGKPCCEPVQKPLFRFMKAGDDQDVGTRGLDTIRQILLLDCRIDLADVSVPKRATLQTRAVPLFGKRNQNGHSEVV</sequence>
<evidence type="ECO:0000313" key="1">
    <source>
        <dbReference type="EMBL" id="KAJ3978341.1"/>
    </source>
</evidence>
<reference evidence="1" key="1">
    <citation type="submission" date="2022-08" db="EMBL/GenBank/DDBJ databases">
        <authorList>
            <consortium name="DOE Joint Genome Institute"/>
            <person name="Min B."/>
            <person name="Riley R."/>
            <person name="Sierra-Patev S."/>
            <person name="Naranjo-Ortiz M."/>
            <person name="Looney B."/>
            <person name="Konkel Z."/>
            <person name="Slot J.C."/>
            <person name="Sakamoto Y."/>
            <person name="Steenwyk J.L."/>
            <person name="Rokas A."/>
            <person name="Carro J."/>
            <person name="Camarero S."/>
            <person name="Ferreira P."/>
            <person name="Molpeceres G."/>
            <person name="Ruiz-Duenas F.J."/>
            <person name="Serrano A."/>
            <person name="Henrissat B."/>
            <person name="Drula E."/>
            <person name="Hughes K.W."/>
            <person name="Mata J.L."/>
            <person name="Ishikawa N.K."/>
            <person name="Vargas-Isla R."/>
            <person name="Ushijima S."/>
            <person name="Smith C.A."/>
            <person name="Ahrendt S."/>
            <person name="Andreopoulos W."/>
            <person name="He G."/>
            <person name="Labutti K."/>
            <person name="Lipzen A."/>
            <person name="Ng V."/>
            <person name="Sandor L."/>
            <person name="Barry K."/>
            <person name="Martinez A.T."/>
            <person name="Xiao Y."/>
            <person name="Gibbons J.G."/>
            <person name="Terashima K."/>
            <person name="Hibbett D.S."/>
            <person name="Grigoriev I.V."/>
        </authorList>
    </citation>
    <scope>NUCLEOTIDE SEQUENCE</scope>
    <source>
        <strain evidence="1">TFB7829</strain>
    </source>
</reference>
<dbReference type="Proteomes" id="UP001163850">
    <property type="component" value="Unassembled WGS sequence"/>
</dbReference>
<gene>
    <name evidence="1" type="ORF">F5890DRAFT_1479444</name>
</gene>
<dbReference type="AlphaFoldDB" id="A0AA38UM33"/>
<dbReference type="EMBL" id="MU803369">
    <property type="protein sequence ID" value="KAJ3978341.1"/>
    <property type="molecule type" value="Genomic_DNA"/>
</dbReference>
<evidence type="ECO:0000313" key="2">
    <source>
        <dbReference type="Proteomes" id="UP001163850"/>
    </source>
</evidence>
<name>A0AA38UM33_9AGAR</name>
<proteinExistence type="predicted"/>
<comment type="caution">
    <text evidence="1">The sequence shown here is derived from an EMBL/GenBank/DDBJ whole genome shotgun (WGS) entry which is preliminary data.</text>
</comment>
<accession>A0AA38UM33</accession>
<protein>
    <submittedName>
        <fullName evidence="1">Uncharacterized protein</fullName>
    </submittedName>
</protein>